<proteinExistence type="inferred from homology"/>
<organism evidence="9 10">
    <name type="scientific">Sebaldella termitidis (strain ATCC 33386 / NCTC 11300)</name>
    <dbReference type="NCBI Taxonomy" id="526218"/>
    <lineage>
        <taxon>Bacteria</taxon>
        <taxon>Fusobacteriati</taxon>
        <taxon>Fusobacteriota</taxon>
        <taxon>Fusobacteriia</taxon>
        <taxon>Fusobacteriales</taxon>
        <taxon>Leptotrichiaceae</taxon>
        <taxon>Sebaldella</taxon>
    </lineage>
</organism>
<evidence type="ECO:0000256" key="3">
    <source>
        <dbReference type="ARBA" id="ARBA00022475"/>
    </source>
</evidence>
<keyword evidence="3" id="KW-1003">Cell membrane</keyword>
<keyword evidence="7" id="KW-0479">Metal-binding</keyword>
<feature type="transmembrane region" description="Helical" evidence="8">
    <location>
        <begin position="158"/>
        <end position="182"/>
    </location>
</feature>
<dbReference type="GO" id="GO:0005886">
    <property type="term" value="C:plasma membrane"/>
    <property type="evidence" value="ECO:0007669"/>
    <property type="project" value="UniProtKB-SubCell"/>
</dbReference>
<evidence type="ECO:0000313" key="10">
    <source>
        <dbReference type="Proteomes" id="UP000000845"/>
    </source>
</evidence>
<keyword evidence="7" id="KW-0862">Zinc</keyword>
<sequence>MKIINKFPFGEELANFISHAAGGVLSVAALVILIIRAVSLGNTLDIVSFTIFGAALVLMYTTSSIFHALKWNKAKEIFEILDHSVIYVLIASTYTPFLLIVVGGKEGITLLVIEWLICILGIVFKSFFVQKFVVFSTLLYIIMGWLVVFVWYDLLANISNLSLVFLILGGLFYTIGTLFYMWRLFKYHHLVWHIFVIFGSIAHFFSVYFIL</sequence>
<comment type="similarity">
    <text evidence="2">Belongs to the UPF0073 (Hly-III) family.</text>
</comment>
<evidence type="ECO:0000256" key="6">
    <source>
        <dbReference type="ARBA" id="ARBA00023136"/>
    </source>
</evidence>
<dbReference type="HOGENOM" id="CLU_051078_1_0_0"/>
<name>D1AI25_SEBTE</name>
<evidence type="ECO:0000256" key="8">
    <source>
        <dbReference type="SAM" id="Phobius"/>
    </source>
</evidence>
<evidence type="ECO:0000256" key="1">
    <source>
        <dbReference type="ARBA" id="ARBA00004651"/>
    </source>
</evidence>
<keyword evidence="4 8" id="KW-0812">Transmembrane</keyword>
<feature type="transmembrane region" description="Helical" evidence="8">
    <location>
        <begin position="189"/>
        <end position="210"/>
    </location>
</feature>
<evidence type="ECO:0000256" key="2">
    <source>
        <dbReference type="ARBA" id="ARBA00008488"/>
    </source>
</evidence>
<feature type="transmembrane region" description="Helical" evidence="8">
    <location>
        <begin position="81"/>
        <end position="102"/>
    </location>
</feature>
<feature type="transmembrane region" description="Helical" evidence="8">
    <location>
        <begin position="46"/>
        <end position="69"/>
    </location>
</feature>
<feature type="binding site" evidence="7">
    <location>
        <position position="67"/>
    </location>
    <ligand>
        <name>Zn(2+)</name>
        <dbReference type="ChEBI" id="CHEBI:29105"/>
    </ligand>
</feature>
<reference evidence="9 10" key="2">
    <citation type="journal article" date="2010" name="Stand. Genomic Sci.">
        <title>Complete genome sequence of Sebaldella termitidis type strain (NCTC 11300).</title>
        <authorList>
            <person name="Harmon-Smith M."/>
            <person name="Celia L."/>
            <person name="Chertkov O."/>
            <person name="Lapidus A."/>
            <person name="Copeland A."/>
            <person name="Glavina Del Rio T."/>
            <person name="Nolan M."/>
            <person name="Lucas S."/>
            <person name="Tice H."/>
            <person name="Cheng J.F."/>
            <person name="Han C."/>
            <person name="Detter J.C."/>
            <person name="Bruce D."/>
            <person name="Goodwin L."/>
            <person name="Pitluck S."/>
            <person name="Pati A."/>
            <person name="Liolios K."/>
            <person name="Ivanova N."/>
            <person name="Mavromatis K."/>
            <person name="Mikhailova N."/>
            <person name="Chen A."/>
            <person name="Palaniappan K."/>
            <person name="Land M."/>
            <person name="Hauser L."/>
            <person name="Chang Y.J."/>
            <person name="Jeffries C.D."/>
            <person name="Brettin T."/>
            <person name="Goker M."/>
            <person name="Beck B."/>
            <person name="Bristow J."/>
            <person name="Eisen J.A."/>
            <person name="Markowitz V."/>
            <person name="Hugenholtz P."/>
            <person name="Kyrpides N.C."/>
            <person name="Klenk H.P."/>
            <person name="Chen F."/>
        </authorList>
    </citation>
    <scope>NUCLEOTIDE SEQUENCE [LARGE SCALE GENOMIC DNA]</scope>
    <source>
        <strain evidence="10">ATCC 33386 / NCTC 11300</strain>
    </source>
</reference>
<keyword evidence="6 8" id="KW-0472">Membrane</keyword>
<gene>
    <name evidence="9" type="ordered locus">Sterm_1550</name>
</gene>
<comment type="subcellular location">
    <subcellularLocation>
        <location evidence="1">Cell membrane</location>
        <topology evidence="1">Multi-pass membrane protein</topology>
    </subcellularLocation>
</comment>
<dbReference type="AlphaFoldDB" id="D1AI25"/>
<evidence type="ECO:0000256" key="4">
    <source>
        <dbReference type="ARBA" id="ARBA00022692"/>
    </source>
</evidence>
<dbReference type="InterPro" id="IPR004254">
    <property type="entry name" value="AdipoR/HlyIII-related"/>
</dbReference>
<dbReference type="KEGG" id="str:Sterm_1550"/>
<dbReference type="GO" id="GO:0140911">
    <property type="term" value="F:pore-forming activity"/>
    <property type="evidence" value="ECO:0007669"/>
    <property type="project" value="InterPro"/>
</dbReference>
<dbReference type="RefSeq" id="WP_012861005.1">
    <property type="nucleotide sequence ID" value="NC_013517.1"/>
</dbReference>
<dbReference type="eggNOG" id="COG1272">
    <property type="taxonomic scope" value="Bacteria"/>
</dbReference>
<dbReference type="PANTHER" id="PTHR20855:SF3">
    <property type="entry name" value="LD03007P"/>
    <property type="match status" value="1"/>
</dbReference>
<dbReference type="Pfam" id="PF03006">
    <property type="entry name" value="HlyIII"/>
    <property type="match status" value="1"/>
</dbReference>
<evidence type="ECO:0000256" key="7">
    <source>
        <dbReference type="PIRSR" id="PIRSR604254-1"/>
    </source>
</evidence>
<keyword evidence="10" id="KW-1185">Reference proteome</keyword>
<protein>
    <submittedName>
        <fullName evidence="9">Channel protein, hemolysin III family</fullName>
    </submittedName>
</protein>
<dbReference type="InterPro" id="IPR005744">
    <property type="entry name" value="Hy-lIII"/>
</dbReference>
<dbReference type="Proteomes" id="UP000000845">
    <property type="component" value="Chromosome"/>
</dbReference>
<dbReference type="GO" id="GO:0046872">
    <property type="term" value="F:metal ion binding"/>
    <property type="evidence" value="ECO:0007669"/>
    <property type="project" value="UniProtKB-KW"/>
</dbReference>
<keyword evidence="5 8" id="KW-1133">Transmembrane helix</keyword>
<dbReference type="PANTHER" id="PTHR20855">
    <property type="entry name" value="ADIPOR/PROGESTIN RECEPTOR-RELATED"/>
    <property type="match status" value="1"/>
</dbReference>
<dbReference type="NCBIfam" id="TIGR01065">
    <property type="entry name" value="hlyIII"/>
    <property type="match status" value="1"/>
</dbReference>
<feature type="transmembrane region" description="Helical" evidence="8">
    <location>
        <begin position="20"/>
        <end position="40"/>
    </location>
</feature>
<feature type="transmembrane region" description="Helical" evidence="8">
    <location>
        <begin position="108"/>
        <end position="125"/>
    </location>
</feature>
<accession>D1AI25</accession>
<reference evidence="10" key="1">
    <citation type="submission" date="2009-09" db="EMBL/GenBank/DDBJ databases">
        <title>The complete chromosome of Sebaldella termitidis ATCC 33386.</title>
        <authorList>
            <consortium name="US DOE Joint Genome Institute (JGI-PGF)"/>
            <person name="Lucas S."/>
            <person name="Copeland A."/>
            <person name="Lapidus A."/>
            <person name="Glavina del Rio T."/>
            <person name="Dalin E."/>
            <person name="Tice H."/>
            <person name="Bruce D."/>
            <person name="Goodwin L."/>
            <person name="Pitluck S."/>
            <person name="Kyrpides N."/>
            <person name="Mavromatis K."/>
            <person name="Ivanova N."/>
            <person name="Mikhailova N."/>
            <person name="Sims D."/>
            <person name="Meincke L."/>
            <person name="Brettin T."/>
            <person name="Detter J.C."/>
            <person name="Han C."/>
            <person name="Larimer F."/>
            <person name="Land M."/>
            <person name="Hauser L."/>
            <person name="Markowitz V."/>
            <person name="Cheng J.F."/>
            <person name="Hugenholtz P."/>
            <person name="Woyke T."/>
            <person name="Wu D."/>
            <person name="Eisen J.A."/>
        </authorList>
    </citation>
    <scope>NUCLEOTIDE SEQUENCE [LARGE SCALE GENOMIC DNA]</scope>
    <source>
        <strain evidence="10">ATCC 33386 / NCTC 11300</strain>
    </source>
</reference>
<feature type="transmembrane region" description="Helical" evidence="8">
    <location>
        <begin position="132"/>
        <end position="152"/>
    </location>
</feature>
<evidence type="ECO:0000256" key="5">
    <source>
        <dbReference type="ARBA" id="ARBA00022989"/>
    </source>
</evidence>
<feature type="binding site" evidence="7">
    <location>
        <position position="193"/>
    </location>
    <ligand>
        <name>Zn(2+)</name>
        <dbReference type="ChEBI" id="CHEBI:29105"/>
    </ligand>
</feature>
<evidence type="ECO:0000313" key="9">
    <source>
        <dbReference type="EMBL" id="ACZ08409.1"/>
    </source>
</evidence>
<feature type="binding site" evidence="7">
    <location>
        <position position="189"/>
    </location>
    <ligand>
        <name>Zn(2+)</name>
        <dbReference type="ChEBI" id="CHEBI:29105"/>
    </ligand>
</feature>
<dbReference type="STRING" id="526218.Sterm_1550"/>
<dbReference type="EMBL" id="CP001739">
    <property type="protein sequence ID" value="ACZ08409.1"/>
    <property type="molecule type" value="Genomic_DNA"/>
</dbReference>